<dbReference type="EMBL" id="LR215729">
    <property type="protein sequence ID" value="VEV99057.1"/>
    <property type="molecule type" value="Genomic_DNA"/>
</dbReference>
<dbReference type="GO" id="GO:0004528">
    <property type="term" value="F:phosphodiesterase I activity"/>
    <property type="evidence" value="ECO:0007669"/>
    <property type="project" value="UniProtKB-EC"/>
</dbReference>
<evidence type="ECO:0000256" key="6">
    <source>
        <dbReference type="ARBA" id="ARBA00022722"/>
    </source>
</evidence>
<dbReference type="Gene3D" id="3.40.1350.10">
    <property type="match status" value="1"/>
</dbReference>
<keyword evidence="6" id="KW-0540">Nuclease</keyword>
<evidence type="ECO:0000256" key="9">
    <source>
        <dbReference type="ARBA" id="ARBA00022842"/>
    </source>
</evidence>
<evidence type="ECO:0000256" key="7">
    <source>
        <dbReference type="ARBA" id="ARBA00022723"/>
    </source>
</evidence>
<proteinExistence type="inferred from homology"/>
<keyword evidence="8 12" id="KW-0378">Hydrolase</keyword>
<evidence type="ECO:0000256" key="5">
    <source>
        <dbReference type="ARBA" id="ARBA00012029"/>
    </source>
</evidence>
<comment type="cofactor">
    <cofactor evidence="3">
        <name>Mg(2+)</name>
        <dbReference type="ChEBI" id="CHEBI:18420"/>
    </cofactor>
</comment>
<comment type="catalytic activity">
    <reaction evidence="1">
        <text>Hydrolytically removes 5'-nucleotides successively from the 3'-hydroxy termini of 3'-hydroxy-terminated oligonucleotides.</text>
        <dbReference type="EC" id="3.1.4.1"/>
    </reaction>
</comment>
<dbReference type="PANTHER" id="PTHR15749">
    <property type="entry name" value="FANCONI-ASSOCIATED NUCLEASE 1"/>
    <property type="match status" value="1"/>
</dbReference>
<dbReference type="GO" id="GO:0046872">
    <property type="term" value="F:metal ion binding"/>
    <property type="evidence" value="ECO:0007669"/>
    <property type="project" value="UniProtKB-KW"/>
</dbReference>
<name>A0A653E8E2_9PSED</name>
<reference evidence="12" key="1">
    <citation type="submission" date="2019-02" db="EMBL/GenBank/DDBJ databases">
        <authorList>
            <consortium name="Genoscope - CEA"/>
            <person name="William W."/>
        </authorList>
    </citation>
    <scope>NUCLEOTIDE SEQUENCE [LARGE SCALE GENOMIC DNA]</scope>
    <source>
        <strain evidence="12">YSy11</strain>
    </source>
</reference>
<dbReference type="Pfam" id="PF18081">
    <property type="entry name" value="FANC_SAP"/>
    <property type="match status" value="1"/>
</dbReference>
<dbReference type="InterPro" id="IPR014883">
    <property type="entry name" value="VRR_NUC"/>
</dbReference>
<dbReference type="Pfam" id="PF21315">
    <property type="entry name" value="FAN1_HTH"/>
    <property type="match status" value="1"/>
</dbReference>
<comment type="similarity">
    <text evidence="4">Belongs to the FAN1 family.</text>
</comment>
<dbReference type="FunFam" id="3.40.1350.10:FF:000024">
    <property type="entry name" value="Fanconi-associated nuclease"/>
    <property type="match status" value="1"/>
</dbReference>
<dbReference type="InterPro" id="IPR011856">
    <property type="entry name" value="tRNA_endonuc-like_dom_sf"/>
</dbReference>
<dbReference type="AlphaFoldDB" id="A0A653E8E2"/>
<evidence type="ECO:0000259" key="11">
    <source>
        <dbReference type="SMART" id="SM00990"/>
    </source>
</evidence>
<keyword evidence="9" id="KW-0460">Magnesium</keyword>
<dbReference type="InterPro" id="IPR033315">
    <property type="entry name" value="Fan1-like"/>
</dbReference>
<sequence length="546" mass="62569">MRPTLDPEFYYLSNFHQALNWLQTRYADLLLTAESEFIDDFFDQPLAAQALLVRMIMRKGEHFRASKLNYNEIGDTLTAARPLLAKGWITDAAEMDIDTLSNLLRKDEIFQHLDTGPCRKTAAKTELLEYLQANYPHSSPFKNWCPTLADAVFSLTISEMCDRFRLMFFGNLHQDWTEFVLADLGIFRYEPVELTPDSRAFRQRSDVDAYLHLSHCREQFDAGLPVAEVLALIHQQPYDNAFLLARRDKLSYRLAQQLERESDWAGALAVYRQCHYPGARLRHIRVLERLEQRAAAHELALLASAAPESAAEAQNVERILTRLNRQLGLPKACKPTTAPVNRIDLILPKPDSGSVETAVLEHFSSADAPVFYVENGLISSLFGLLCWEAVFAPISGAFFHPFHSAPVDLHSPDFYTRRQALFDESIGLLDSDAYIEKIQRTFANKLNTQSPFVFWGLLDQALLTNALLCLPTEHLRAWFRRMLQDIKANRAGMPDLIQFWPKERRYRMIEVKGPGDRLQDNQIRWLSFCSEHGMPVDVCYVQWAAA</sequence>
<evidence type="ECO:0000256" key="4">
    <source>
        <dbReference type="ARBA" id="ARBA00005533"/>
    </source>
</evidence>
<keyword evidence="10" id="KW-0464">Manganese</keyword>
<dbReference type="SMART" id="SM00990">
    <property type="entry name" value="VRR_NUC"/>
    <property type="match status" value="1"/>
</dbReference>
<evidence type="ECO:0000313" key="12">
    <source>
        <dbReference type="EMBL" id="VEV99057.1"/>
    </source>
</evidence>
<gene>
    <name evidence="12" type="primary">fan</name>
    <name evidence="12" type="ORF">PMYSY11_4013</name>
</gene>
<keyword evidence="7" id="KW-0479">Metal-binding</keyword>
<dbReference type="GO" id="GO:0036297">
    <property type="term" value="P:interstrand cross-link repair"/>
    <property type="evidence" value="ECO:0007669"/>
    <property type="project" value="InterPro"/>
</dbReference>
<feature type="domain" description="VRR-NUC" evidence="11">
    <location>
        <begin position="429"/>
        <end position="543"/>
    </location>
</feature>
<evidence type="ECO:0000256" key="2">
    <source>
        <dbReference type="ARBA" id="ARBA00001936"/>
    </source>
</evidence>
<evidence type="ECO:0000256" key="3">
    <source>
        <dbReference type="ARBA" id="ARBA00001946"/>
    </source>
</evidence>
<dbReference type="InterPro" id="IPR049125">
    <property type="entry name" value="FAN1-like_WH"/>
</dbReference>
<dbReference type="Pfam" id="PF08774">
    <property type="entry name" value="VRR_NUC"/>
    <property type="match status" value="1"/>
</dbReference>
<dbReference type="InterPro" id="IPR040603">
    <property type="entry name" value="FAN1_SAP_bact"/>
</dbReference>
<evidence type="ECO:0000256" key="1">
    <source>
        <dbReference type="ARBA" id="ARBA00000983"/>
    </source>
</evidence>
<dbReference type="PANTHER" id="PTHR15749:SF4">
    <property type="entry name" value="FANCONI-ASSOCIATED NUCLEASE 1"/>
    <property type="match status" value="1"/>
</dbReference>
<accession>A0A653E8E2</accession>
<evidence type="ECO:0000256" key="10">
    <source>
        <dbReference type="ARBA" id="ARBA00023211"/>
    </source>
</evidence>
<comment type="cofactor">
    <cofactor evidence="2">
        <name>Mn(2+)</name>
        <dbReference type="ChEBI" id="CHEBI:29035"/>
    </cofactor>
</comment>
<protein>
    <recommendedName>
        <fullName evidence="5">phosphodiesterase I</fullName>
        <ecNumber evidence="5">3.1.4.1</ecNumber>
    </recommendedName>
</protein>
<dbReference type="GO" id="GO:0003676">
    <property type="term" value="F:nucleic acid binding"/>
    <property type="evidence" value="ECO:0007669"/>
    <property type="project" value="InterPro"/>
</dbReference>
<organism evidence="12">
    <name type="scientific">Pseudomonas marincola</name>
    <dbReference type="NCBI Taxonomy" id="437900"/>
    <lineage>
        <taxon>Bacteria</taxon>
        <taxon>Pseudomonadati</taxon>
        <taxon>Pseudomonadota</taxon>
        <taxon>Gammaproteobacteria</taxon>
        <taxon>Pseudomonadales</taxon>
        <taxon>Pseudomonadaceae</taxon>
        <taxon>Pseudomonas</taxon>
    </lineage>
</organism>
<dbReference type="EC" id="3.1.4.1" evidence="5"/>
<evidence type="ECO:0000256" key="8">
    <source>
        <dbReference type="ARBA" id="ARBA00022801"/>
    </source>
</evidence>